<keyword evidence="3" id="KW-0202">Cytokine</keyword>
<comment type="subcellular location">
    <subcellularLocation>
        <location evidence="1">Membrane</location>
    </subcellularLocation>
</comment>
<dbReference type="PANTHER" id="PTHR11471:SF34">
    <property type="entry name" value="TUMOR NECROSIS FACTOR LIGAND SUPERFAMILY MEMBER 14"/>
    <property type="match status" value="1"/>
</dbReference>
<dbReference type="GO" id="GO:0016020">
    <property type="term" value="C:membrane"/>
    <property type="evidence" value="ECO:0007669"/>
    <property type="project" value="UniProtKB-SubCell"/>
</dbReference>
<evidence type="ECO:0000256" key="5">
    <source>
        <dbReference type="SAM" id="Phobius"/>
    </source>
</evidence>
<keyword evidence="5" id="KW-1133">Transmembrane helix</keyword>
<feature type="domain" description="THD" evidence="6">
    <location>
        <begin position="97"/>
        <end position="232"/>
    </location>
</feature>
<sequence length="232" mass="26047">MFFNFKSGVGRMAHDGVPSAFVVDTHATRPAVPPRLGKQKKHGGAAQTLLFILVALALLGVFFEAVFIYRLYQSEYVSVTPPPDTTDLEGRLPPSKPVAHLTGETSSFATSSNEMFNFSNQEQKSFSKHYKKLVIQKEGYYYIYSKVYFTLGGAFYHSVEMQTKKYAGKGIPLLQAREYSSKTDKGAKSFSNSFLAGVFYLYQNDAVYVHVSNTTQIMRHKSYENVFGAFMI</sequence>
<dbReference type="AlphaFoldDB" id="A0A3B3VVY4"/>
<protein>
    <recommendedName>
        <fullName evidence="6">THD domain-containing protein</fullName>
    </recommendedName>
</protein>
<dbReference type="GeneTree" id="ENSGT00940000176155"/>
<evidence type="ECO:0000313" key="8">
    <source>
        <dbReference type="Proteomes" id="UP000261500"/>
    </source>
</evidence>
<dbReference type="InterPro" id="IPR008983">
    <property type="entry name" value="Tumour_necrosis_fac-like_dom"/>
</dbReference>
<dbReference type="Ensembl" id="ENSPLAT00000023961.1">
    <property type="protein sequence ID" value="ENSPLAP00000029218.1"/>
    <property type="gene ID" value="ENSPLAG00000019252.1"/>
</dbReference>
<comment type="similarity">
    <text evidence="2">Belongs to the tumor necrosis factor family.</text>
</comment>
<organism evidence="7 8">
    <name type="scientific">Poecilia latipinna</name>
    <name type="common">sailfin molly</name>
    <dbReference type="NCBI Taxonomy" id="48699"/>
    <lineage>
        <taxon>Eukaryota</taxon>
        <taxon>Metazoa</taxon>
        <taxon>Chordata</taxon>
        <taxon>Craniata</taxon>
        <taxon>Vertebrata</taxon>
        <taxon>Euteleostomi</taxon>
        <taxon>Actinopterygii</taxon>
        <taxon>Neopterygii</taxon>
        <taxon>Teleostei</taxon>
        <taxon>Neoteleostei</taxon>
        <taxon>Acanthomorphata</taxon>
        <taxon>Ovalentaria</taxon>
        <taxon>Atherinomorphae</taxon>
        <taxon>Cyprinodontiformes</taxon>
        <taxon>Poeciliidae</taxon>
        <taxon>Poeciliinae</taxon>
        <taxon>Poecilia</taxon>
    </lineage>
</organism>
<dbReference type="STRING" id="48699.ENSPLAP00000029218"/>
<evidence type="ECO:0000259" key="6">
    <source>
        <dbReference type="PROSITE" id="PS50049"/>
    </source>
</evidence>
<accession>A0A3B3VVY4</accession>
<evidence type="ECO:0000256" key="4">
    <source>
        <dbReference type="ARBA" id="ARBA00023136"/>
    </source>
</evidence>
<dbReference type="GO" id="GO:0005615">
    <property type="term" value="C:extracellular space"/>
    <property type="evidence" value="ECO:0007669"/>
    <property type="project" value="UniProtKB-KW"/>
</dbReference>
<dbReference type="Gene3D" id="2.60.120.40">
    <property type="match status" value="1"/>
</dbReference>
<dbReference type="SMART" id="SM00207">
    <property type="entry name" value="TNF"/>
    <property type="match status" value="1"/>
</dbReference>
<dbReference type="GO" id="GO:0006955">
    <property type="term" value="P:immune response"/>
    <property type="evidence" value="ECO:0007669"/>
    <property type="project" value="InterPro"/>
</dbReference>
<evidence type="ECO:0000313" key="7">
    <source>
        <dbReference type="Ensembl" id="ENSPLAP00000029218.1"/>
    </source>
</evidence>
<dbReference type="PANTHER" id="PTHR11471">
    <property type="entry name" value="TUMOR NECROSIS FACTOR FAMILY MEMBER"/>
    <property type="match status" value="1"/>
</dbReference>
<keyword evidence="8" id="KW-1185">Reference proteome</keyword>
<name>A0A3B3VVY4_9TELE</name>
<evidence type="ECO:0000256" key="2">
    <source>
        <dbReference type="ARBA" id="ARBA00008670"/>
    </source>
</evidence>
<dbReference type="GO" id="GO:0005125">
    <property type="term" value="F:cytokine activity"/>
    <property type="evidence" value="ECO:0007669"/>
    <property type="project" value="UniProtKB-KW"/>
</dbReference>
<evidence type="ECO:0000256" key="3">
    <source>
        <dbReference type="ARBA" id="ARBA00022514"/>
    </source>
</evidence>
<dbReference type="InterPro" id="IPR006052">
    <property type="entry name" value="TNF_dom"/>
</dbReference>
<reference evidence="7" key="1">
    <citation type="submission" date="2025-08" db="UniProtKB">
        <authorList>
            <consortium name="Ensembl"/>
        </authorList>
    </citation>
    <scope>IDENTIFICATION</scope>
</reference>
<dbReference type="Proteomes" id="UP000261500">
    <property type="component" value="Unplaced"/>
</dbReference>
<keyword evidence="4 5" id="KW-0472">Membrane</keyword>
<feature type="transmembrane region" description="Helical" evidence="5">
    <location>
        <begin position="48"/>
        <end position="72"/>
    </location>
</feature>
<dbReference type="GO" id="GO:0005164">
    <property type="term" value="F:tumor necrosis factor receptor binding"/>
    <property type="evidence" value="ECO:0007669"/>
    <property type="project" value="InterPro"/>
</dbReference>
<reference evidence="7" key="2">
    <citation type="submission" date="2025-09" db="UniProtKB">
        <authorList>
            <consortium name="Ensembl"/>
        </authorList>
    </citation>
    <scope>IDENTIFICATION</scope>
</reference>
<proteinExistence type="inferred from homology"/>
<evidence type="ECO:0000256" key="1">
    <source>
        <dbReference type="ARBA" id="ARBA00004370"/>
    </source>
</evidence>
<keyword evidence="5" id="KW-0812">Transmembrane</keyword>
<dbReference type="PROSITE" id="PS50049">
    <property type="entry name" value="THD_2"/>
    <property type="match status" value="1"/>
</dbReference>
<dbReference type="SUPFAM" id="SSF49842">
    <property type="entry name" value="TNF-like"/>
    <property type="match status" value="1"/>
</dbReference>
<dbReference type="Pfam" id="PF00229">
    <property type="entry name" value="TNF"/>
    <property type="match status" value="1"/>
</dbReference>